<dbReference type="EMBL" id="FUFT01000014">
    <property type="protein sequence ID" value="SJL85409.1"/>
    <property type="molecule type" value="Genomic_DNA"/>
</dbReference>
<dbReference type="InterPro" id="IPR022925">
    <property type="entry name" value="RNA_Hydrolase_NudC"/>
</dbReference>
<dbReference type="Pfam" id="PF00293">
    <property type="entry name" value="NUDIX"/>
    <property type="match status" value="1"/>
</dbReference>
<evidence type="ECO:0000256" key="4">
    <source>
        <dbReference type="ARBA" id="ARBA00022833"/>
    </source>
</evidence>
<comment type="cofactor">
    <cofactor evidence="9">
        <name>Zn(2+)</name>
        <dbReference type="ChEBI" id="CHEBI:29105"/>
    </cofactor>
    <text evidence="9">Binds 1 zinc ion per subunit.</text>
</comment>
<protein>
    <recommendedName>
        <fullName evidence="9">NAD-capped RNA hydrolase NudC</fullName>
        <shortName evidence="9">DeNADding enzyme NudC</shortName>
        <ecNumber evidence="9">3.6.1.-</ecNumber>
    </recommendedName>
    <alternativeName>
        <fullName evidence="9">NADH pyrophosphatase</fullName>
        <ecNumber evidence="9">3.6.1.22</ecNumber>
    </alternativeName>
</protein>
<dbReference type="FunFam" id="3.90.79.10:FF:000004">
    <property type="entry name" value="NADH pyrophosphatase"/>
    <property type="match status" value="1"/>
</dbReference>
<dbReference type="InterPro" id="IPR020476">
    <property type="entry name" value="Nudix_hydrolase"/>
</dbReference>
<dbReference type="PRINTS" id="PR00502">
    <property type="entry name" value="NUDIXFAMILY"/>
</dbReference>
<feature type="binding site" evidence="9">
    <location>
        <position position="221"/>
    </location>
    <ligand>
        <name>a divalent metal cation</name>
        <dbReference type="ChEBI" id="CHEBI:60240"/>
        <label>3</label>
    </ligand>
</feature>
<organism evidence="11 12">
    <name type="scientific">Vibrio palustris</name>
    <dbReference type="NCBI Taxonomy" id="1918946"/>
    <lineage>
        <taxon>Bacteria</taxon>
        <taxon>Pseudomonadati</taxon>
        <taxon>Pseudomonadota</taxon>
        <taxon>Gammaproteobacteria</taxon>
        <taxon>Vibrionales</taxon>
        <taxon>Vibrionaceae</taxon>
        <taxon>Vibrio</taxon>
    </lineage>
</organism>
<dbReference type="Gene3D" id="3.90.79.20">
    <property type="match status" value="1"/>
</dbReference>
<gene>
    <name evidence="9 11" type="primary">nudC</name>
    <name evidence="11" type="ORF">VPAL9027_03455</name>
</gene>
<feature type="binding site" evidence="9">
    <location>
        <position position="243"/>
    </location>
    <ligand>
        <name>substrate</name>
    </ligand>
</feature>
<comment type="catalytic activity">
    <reaction evidence="9">
        <text>NADH + H2O = reduced beta-nicotinamide D-ribonucleotide + AMP + 2 H(+)</text>
        <dbReference type="Rhea" id="RHEA:48868"/>
        <dbReference type="ChEBI" id="CHEBI:15377"/>
        <dbReference type="ChEBI" id="CHEBI:15378"/>
        <dbReference type="ChEBI" id="CHEBI:57945"/>
        <dbReference type="ChEBI" id="CHEBI:90832"/>
        <dbReference type="ChEBI" id="CHEBI:456215"/>
        <dbReference type="EC" id="3.6.1.22"/>
    </reaction>
</comment>
<evidence type="ECO:0000256" key="2">
    <source>
        <dbReference type="ARBA" id="ARBA00022723"/>
    </source>
</evidence>
<name>A0A1R4B932_9VIBR</name>
<dbReference type="GO" id="GO:0030145">
    <property type="term" value="F:manganese ion binding"/>
    <property type="evidence" value="ECO:0007669"/>
    <property type="project" value="UniProtKB-UniRule"/>
</dbReference>
<keyword evidence="6 9" id="KW-0520">NAD</keyword>
<evidence type="ECO:0000256" key="5">
    <source>
        <dbReference type="ARBA" id="ARBA00022842"/>
    </source>
</evidence>
<evidence type="ECO:0000259" key="10">
    <source>
        <dbReference type="PROSITE" id="PS51462"/>
    </source>
</evidence>
<feature type="binding site" evidence="9">
    <location>
        <position position="180"/>
    </location>
    <ligand>
        <name>a divalent metal cation</name>
        <dbReference type="ChEBI" id="CHEBI:60240"/>
        <label>1</label>
    </ligand>
</feature>
<dbReference type="OrthoDB" id="9791656at2"/>
<evidence type="ECO:0000256" key="6">
    <source>
        <dbReference type="ARBA" id="ARBA00023027"/>
    </source>
</evidence>
<feature type="binding site" evidence="9">
    <location>
        <position position="71"/>
    </location>
    <ligand>
        <name>substrate</name>
    </ligand>
</feature>
<dbReference type="InterPro" id="IPR049734">
    <property type="entry name" value="NudC-like_C"/>
</dbReference>
<feature type="binding site" evidence="9">
    <location>
        <position position="160"/>
    </location>
    <ligand>
        <name>a divalent metal cation</name>
        <dbReference type="ChEBI" id="CHEBI:60240"/>
        <label>1</label>
    </ligand>
</feature>
<dbReference type="EC" id="3.6.1.22" evidence="9"/>
<feature type="binding site" evidence="9">
    <location>
        <position position="118"/>
    </location>
    <ligand>
        <name>Zn(2+)</name>
        <dbReference type="ChEBI" id="CHEBI:29105"/>
    </ligand>
</feature>
<comment type="caution">
    <text evidence="9">Lacks conserved residue(s) required for the propagation of feature annotation.</text>
</comment>
<dbReference type="RefSeq" id="WP_077315797.1">
    <property type="nucleotide sequence ID" value="NZ_AP024887.1"/>
</dbReference>
<dbReference type="AlphaFoldDB" id="A0A1R4B932"/>
<evidence type="ECO:0000256" key="7">
    <source>
        <dbReference type="ARBA" id="ARBA00023211"/>
    </source>
</evidence>
<accession>A0A1R4B932</accession>
<comment type="cofactor">
    <cofactor evidence="9">
        <name>Mg(2+)</name>
        <dbReference type="ChEBI" id="CHEBI:18420"/>
    </cofactor>
    <cofactor evidence="9">
        <name>Mn(2+)</name>
        <dbReference type="ChEBI" id="CHEBI:29035"/>
    </cofactor>
    <text evidence="9">Divalent metal cations. Mg(2+) or Mn(2+).</text>
</comment>
<feature type="binding site" evidence="9">
    <location>
        <position position="180"/>
    </location>
    <ligand>
        <name>a divalent metal cation</name>
        <dbReference type="ChEBI" id="CHEBI:60240"/>
        <label>3</label>
    </ligand>
</feature>
<dbReference type="GO" id="GO:0000210">
    <property type="term" value="F:NAD+ diphosphatase activity"/>
    <property type="evidence" value="ECO:0007669"/>
    <property type="project" value="UniProtKB-UniRule"/>
</dbReference>
<keyword evidence="4 9" id="KW-0862">Zinc</keyword>
<dbReference type="InterPro" id="IPR050241">
    <property type="entry name" value="NAD-cap_RNA_hydrolase_NudC"/>
</dbReference>
<evidence type="ECO:0000256" key="1">
    <source>
        <dbReference type="ARBA" id="ARBA00009595"/>
    </source>
</evidence>
<dbReference type="InterPro" id="IPR015376">
    <property type="entry name" value="Znr_NADH_PPase"/>
</dbReference>
<feature type="binding site" evidence="9">
    <location>
        <position position="100"/>
    </location>
    <ligand>
        <name>Zn(2+)</name>
        <dbReference type="ChEBI" id="CHEBI:29105"/>
    </ligand>
</feature>
<dbReference type="GO" id="GO:0019677">
    <property type="term" value="P:NAD+ catabolic process"/>
    <property type="evidence" value="ECO:0007669"/>
    <property type="project" value="TreeGrafter"/>
</dbReference>
<dbReference type="InterPro" id="IPR015797">
    <property type="entry name" value="NUDIX_hydrolase-like_dom_sf"/>
</dbReference>
<dbReference type="InterPro" id="IPR000086">
    <property type="entry name" value="NUDIX_hydrolase_dom"/>
</dbReference>
<dbReference type="Gene3D" id="3.90.79.10">
    <property type="entry name" value="Nucleoside Triphosphate Pyrophosphohydrolase"/>
    <property type="match status" value="1"/>
</dbReference>
<keyword evidence="5 9" id="KW-0460">Magnesium</keyword>
<dbReference type="GO" id="GO:0005829">
    <property type="term" value="C:cytosol"/>
    <property type="evidence" value="ECO:0007669"/>
    <property type="project" value="TreeGrafter"/>
</dbReference>
<dbReference type="CDD" id="cd03429">
    <property type="entry name" value="NUDIX_NADH_pyrophosphatase_Nudt13"/>
    <property type="match status" value="1"/>
</dbReference>
<evidence type="ECO:0000313" key="12">
    <source>
        <dbReference type="Proteomes" id="UP000189475"/>
    </source>
</evidence>
<dbReference type="Pfam" id="PF09297">
    <property type="entry name" value="Zn_ribbon_NUD"/>
    <property type="match status" value="1"/>
</dbReference>
<evidence type="ECO:0000256" key="8">
    <source>
        <dbReference type="ARBA" id="ARBA00023679"/>
    </source>
</evidence>
<feature type="binding site" evidence="9">
    <location>
        <position position="176"/>
    </location>
    <ligand>
        <name>a divalent metal cation</name>
        <dbReference type="ChEBI" id="CHEBI:60240"/>
        <label>2</label>
    </ligand>
</feature>
<dbReference type="PANTHER" id="PTHR42904">
    <property type="entry name" value="NUDIX HYDROLASE, NUDC SUBFAMILY"/>
    <property type="match status" value="1"/>
</dbReference>
<dbReference type="HAMAP" id="MF_00297">
    <property type="entry name" value="Nudix_NudC"/>
    <property type="match status" value="1"/>
</dbReference>
<feature type="short sequence motif" description="Nudix box" evidence="9">
    <location>
        <begin position="161"/>
        <end position="182"/>
    </location>
</feature>
<keyword evidence="3 9" id="KW-0378">Hydrolase</keyword>
<dbReference type="EC" id="3.6.1.-" evidence="9"/>
<evidence type="ECO:0000256" key="9">
    <source>
        <dbReference type="HAMAP-Rule" id="MF_00297"/>
    </source>
</evidence>
<dbReference type="PROSITE" id="PS00893">
    <property type="entry name" value="NUDIX_BOX"/>
    <property type="match status" value="1"/>
</dbReference>
<comment type="similarity">
    <text evidence="1 9">Belongs to the Nudix hydrolase family. NudC subfamily.</text>
</comment>
<feature type="binding site" evidence="9">
    <location>
        <position position="121"/>
    </location>
    <ligand>
        <name>Zn(2+)</name>
        <dbReference type="ChEBI" id="CHEBI:29105"/>
    </ligand>
</feature>
<sequence>MLEKSDEQNAYWCIVSGSDVWSFDGGIPFGTADDFSIPVLDSIQIGTYQNSPVFWVSASSLDWSPECVSLRTFLTMDTELFHIISKAVQYGHMVESQRFCSACGGRNHFNHSQYAMQCQDCRMMHYPRINSCIIVAVRNGDKILLAQHPRHKTGMYTVIAGFVEVGETLEECVTREIYEETGIKVSNIRYQASQPWAFPSNIMTGFLADYASGEIKPDYSELSDAKWFGVDELPDLAPVGTIARTLIEQTLTAIRNGV</sequence>
<comment type="subunit">
    <text evidence="9">Homodimer.</text>
</comment>
<comment type="function">
    <text evidence="9">mRNA decapping enzyme that specifically removes the nicotinamide adenine dinucleotide (NAD) cap from a subset of mRNAs by hydrolyzing the diphosphate linkage to produce nicotinamide mononucleotide (NMN) and 5' monophosphate mRNA. The NAD-cap is present at the 5'-end of some mRNAs and stabilizes RNA against 5'-processing. Has preference for mRNAs with a 5'-end purine. Catalyzes the hydrolysis of a broad range of dinucleotide pyrophosphates.</text>
</comment>
<proteinExistence type="inferred from homology"/>
<dbReference type="GO" id="GO:0008270">
    <property type="term" value="F:zinc ion binding"/>
    <property type="evidence" value="ECO:0007669"/>
    <property type="project" value="UniProtKB-UniRule"/>
</dbReference>
<dbReference type="GO" id="GO:0006742">
    <property type="term" value="P:NADP+ catabolic process"/>
    <property type="evidence" value="ECO:0007669"/>
    <property type="project" value="TreeGrafter"/>
</dbReference>
<dbReference type="InterPro" id="IPR020084">
    <property type="entry name" value="NUDIX_hydrolase_CS"/>
</dbReference>
<feature type="binding site" evidence="9">
    <location>
        <position position="103"/>
    </location>
    <ligand>
        <name>Zn(2+)</name>
        <dbReference type="ChEBI" id="CHEBI:29105"/>
    </ligand>
</feature>
<reference evidence="11 12" key="1">
    <citation type="submission" date="2017-02" db="EMBL/GenBank/DDBJ databases">
        <authorList>
            <person name="Peterson S.W."/>
        </authorList>
    </citation>
    <scope>NUCLEOTIDE SEQUENCE [LARGE SCALE GENOMIC DNA]</scope>
    <source>
        <strain evidence="11 12">CECT 9027</strain>
    </source>
</reference>
<feature type="binding site" evidence="9">
    <location>
        <position position="126"/>
    </location>
    <ligand>
        <name>substrate</name>
    </ligand>
</feature>
<feature type="domain" description="Nudix hydrolase" evidence="10">
    <location>
        <begin position="126"/>
        <end position="250"/>
    </location>
</feature>
<dbReference type="NCBIfam" id="NF001299">
    <property type="entry name" value="PRK00241.1"/>
    <property type="match status" value="1"/>
</dbReference>
<dbReference type="GO" id="GO:0035529">
    <property type="term" value="F:NADH pyrophosphatase activity"/>
    <property type="evidence" value="ECO:0007669"/>
    <property type="project" value="TreeGrafter"/>
</dbReference>
<dbReference type="SUPFAM" id="SSF55811">
    <property type="entry name" value="Nudix"/>
    <property type="match status" value="1"/>
</dbReference>
<dbReference type="Proteomes" id="UP000189475">
    <property type="component" value="Unassembled WGS sequence"/>
</dbReference>
<dbReference type="PANTHER" id="PTHR42904:SF6">
    <property type="entry name" value="NAD-CAPPED RNA HYDROLASE NUDT12"/>
    <property type="match status" value="1"/>
</dbReference>
<evidence type="ECO:0000313" key="11">
    <source>
        <dbReference type="EMBL" id="SJL85409.1"/>
    </source>
</evidence>
<feature type="binding site" evidence="9">
    <location>
        <position position="221"/>
    </location>
    <ligand>
        <name>a divalent metal cation</name>
        <dbReference type="ChEBI" id="CHEBI:60240"/>
        <label>1</label>
    </ligand>
</feature>
<evidence type="ECO:0000256" key="3">
    <source>
        <dbReference type="ARBA" id="ARBA00022801"/>
    </source>
</evidence>
<dbReference type="PROSITE" id="PS51462">
    <property type="entry name" value="NUDIX"/>
    <property type="match status" value="1"/>
</dbReference>
<dbReference type="GO" id="GO:0000287">
    <property type="term" value="F:magnesium ion binding"/>
    <property type="evidence" value="ECO:0007669"/>
    <property type="project" value="UniProtKB-UniRule"/>
</dbReference>
<keyword evidence="2 9" id="KW-0479">Metal-binding</keyword>
<feature type="binding site" evidence="9">
    <location>
        <position position="176"/>
    </location>
    <ligand>
        <name>a divalent metal cation</name>
        <dbReference type="ChEBI" id="CHEBI:60240"/>
        <label>3</label>
    </ligand>
</feature>
<keyword evidence="12" id="KW-1185">Reference proteome</keyword>
<keyword evidence="7 9" id="KW-0464">Manganese</keyword>
<comment type="catalytic activity">
    <reaction evidence="9">
        <text>NAD(+) + H2O = beta-nicotinamide D-ribonucleotide + AMP + 2 H(+)</text>
        <dbReference type="Rhea" id="RHEA:11800"/>
        <dbReference type="ChEBI" id="CHEBI:14649"/>
        <dbReference type="ChEBI" id="CHEBI:15377"/>
        <dbReference type="ChEBI" id="CHEBI:15378"/>
        <dbReference type="ChEBI" id="CHEBI:57540"/>
        <dbReference type="ChEBI" id="CHEBI:456215"/>
        <dbReference type="EC" id="3.6.1.22"/>
    </reaction>
</comment>
<dbReference type="GO" id="GO:0110153">
    <property type="term" value="F:RNA NAD-cap (NMN-forming) hydrolase activity"/>
    <property type="evidence" value="ECO:0007669"/>
    <property type="project" value="RHEA"/>
</dbReference>
<comment type="catalytic activity">
    <reaction evidence="8">
        <text>a 5'-end NAD(+)-phospho-ribonucleoside in mRNA + H2O = a 5'-end phospho-adenosine-phospho-ribonucleoside in mRNA + beta-nicotinamide D-ribonucleotide + 2 H(+)</text>
        <dbReference type="Rhea" id="RHEA:60876"/>
        <dbReference type="Rhea" id="RHEA-COMP:15698"/>
        <dbReference type="Rhea" id="RHEA-COMP:15719"/>
        <dbReference type="ChEBI" id="CHEBI:14649"/>
        <dbReference type="ChEBI" id="CHEBI:15377"/>
        <dbReference type="ChEBI" id="CHEBI:15378"/>
        <dbReference type="ChEBI" id="CHEBI:144029"/>
        <dbReference type="ChEBI" id="CHEBI:144051"/>
    </reaction>
    <physiologicalReaction direction="left-to-right" evidence="8">
        <dbReference type="Rhea" id="RHEA:60877"/>
    </physiologicalReaction>
</comment>
<feature type="binding site" evidence="9">
    <location>
        <begin position="194"/>
        <end position="201"/>
    </location>
    <ligand>
        <name>substrate</name>
    </ligand>
</feature>
<dbReference type="STRING" id="1918946.VPAL9027_03455"/>